<dbReference type="AlphaFoldDB" id="A0AAE1JQQ3"/>
<feature type="region of interest" description="Disordered" evidence="2">
    <location>
        <begin position="153"/>
        <end position="217"/>
    </location>
</feature>
<dbReference type="Proteomes" id="UP001293593">
    <property type="component" value="Unassembled WGS sequence"/>
</dbReference>
<evidence type="ECO:0000256" key="2">
    <source>
        <dbReference type="SAM" id="MobiDB-lite"/>
    </source>
</evidence>
<dbReference type="GO" id="GO:0016020">
    <property type="term" value="C:membrane"/>
    <property type="evidence" value="ECO:0007669"/>
    <property type="project" value="UniProtKB-SubCell"/>
</dbReference>
<comment type="similarity">
    <text evidence="1">Belongs to the DP1 family.</text>
</comment>
<keyword evidence="4" id="KW-1185">Reference proteome</keyword>
<organism evidence="3 4">
    <name type="scientific">Acacia crassicarpa</name>
    <name type="common">northern wattle</name>
    <dbReference type="NCBI Taxonomy" id="499986"/>
    <lineage>
        <taxon>Eukaryota</taxon>
        <taxon>Viridiplantae</taxon>
        <taxon>Streptophyta</taxon>
        <taxon>Embryophyta</taxon>
        <taxon>Tracheophyta</taxon>
        <taxon>Spermatophyta</taxon>
        <taxon>Magnoliopsida</taxon>
        <taxon>eudicotyledons</taxon>
        <taxon>Gunneridae</taxon>
        <taxon>Pentapetalae</taxon>
        <taxon>rosids</taxon>
        <taxon>fabids</taxon>
        <taxon>Fabales</taxon>
        <taxon>Fabaceae</taxon>
        <taxon>Caesalpinioideae</taxon>
        <taxon>mimosoid clade</taxon>
        <taxon>Acacieae</taxon>
        <taxon>Acacia</taxon>
    </lineage>
</organism>
<proteinExistence type="inferred from homology"/>
<evidence type="ECO:0000313" key="4">
    <source>
        <dbReference type="Proteomes" id="UP001293593"/>
    </source>
</evidence>
<accession>A0AAE1JQQ3</accession>
<dbReference type="EMBL" id="JAWXYG010000005">
    <property type="protein sequence ID" value="KAK4272687.1"/>
    <property type="molecule type" value="Genomic_DNA"/>
</dbReference>
<sequence>MLGDFFTRILILLLGYAYPGFECYKTVEKNRVQIEELRFWCQYWIIVAIVTVLERFTDIFVGWLPLYGEMKVAFFVYLWYPKIKGTGFVYQAVLRPVVSRHETEIDRQLMELKARGRDLIAHYWQISAKMGHSAFFQGLEYLATQSVRMKAAAPPQKSYMEEESTPQGTNGSKKSSTEDNSTVGKIKKSPPSPPPSPSLKRVETPKFRSVRLQQQMEEDVVVLKEGEEGYSKDALNQARARLRRLNAGSPRSPHSPYPREL</sequence>
<dbReference type="InterPro" id="IPR004345">
    <property type="entry name" value="TB2_DP1_HVA22"/>
</dbReference>
<dbReference type="PANTHER" id="PTHR12300">
    <property type="entry name" value="HVA22-LIKE PROTEINS"/>
    <property type="match status" value="1"/>
</dbReference>
<gene>
    <name evidence="3" type="ORF">QN277_021206</name>
</gene>
<comment type="caution">
    <text evidence="3">The sequence shown here is derived from an EMBL/GenBank/DDBJ whole genome shotgun (WGS) entry which is preliminary data.</text>
</comment>
<feature type="region of interest" description="Disordered" evidence="2">
    <location>
        <begin position="241"/>
        <end position="261"/>
    </location>
</feature>
<name>A0AAE1JQQ3_9FABA</name>
<protein>
    <recommendedName>
        <fullName evidence="1">HVA22-like protein</fullName>
    </recommendedName>
</protein>
<comment type="subcellular location">
    <subcellularLocation>
        <location evidence="1">Membrane</location>
        <topology evidence="1">Multi-pass membrane protein</topology>
    </subcellularLocation>
</comment>
<reference evidence="3" key="1">
    <citation type="submission" date="2023-10" db="EMBL/GenBank/DDBJ databases">
        <title>Chromosome-level genome of the transformable northern wattle, Acacia crassicarpa.</title>
        <authorList>
            <person name="Massaro I."/>
            <person name="Sinha N.R."/>
            <person name="Poethig S."/>
            <person name="Leichty A.R."/>
        </authorList>
    </citation>
    <scope>NUCLEOTIDE SEQUENCE</scope>
    <source>
        <strain evidence="3">Acra3RX</strain>
        <tissue evidence="3">Leaf</tissue>
    </source>
</reference>
<dbReference type="PANTHER" id="PTHR12300:SF162">
    <property type="entry name" value="HVA22-LIKE PROTEIN J"/>
    <property type="match status" value="1"/>
</dbReference>
<evidence type="ECO:0000313" key="3">
    <source>
        <dbReference type="EMBL" id="KAK4272687.1"/>
    </source>
</evidence>
<dbReference type="Pfam" id="PF03134">
    <property type="entry name" value="TB2_DP1_HVA22"/>
    <property type="match status" value="1"/>
</dbReference>
<evidence type="ECO:0000256" key="1">
    <source>
        <dbReference type="RuleBase" id="RU362006"/>
    </source>
</evidence>
<feature type="compositionally biased region" description="Polar residues" evidence="2">
    <location>
        <begin position="165"/>
        <end position="183"/>
    </location>
</feature>